<evidence type="ECO:0000313" key="6">
    <source>
        <dbReference type="Proteomes" id="UP000077202"/>
    </source>
</evidence>
<evidence type="ECO:0000259" key="4">
    <source>
        <dbReference type="PROSITE" id="PS51228"/>
    </source>
</evidence>
<evidence type="ECO:0000313" key="5">
    <source>
        <dbReference type="EMBL" id="OAE25744.1"/>
    </source>
</evidence>
<comment type="caution">
    <text evidence="5">The sequence shown here is derived from an EMBL/GenBank/DDBJ whole genome shotgun (WGS) entry which is preliminary data.</text>
</comment>
<dbReference type="Gene3D" id="1.20.80.10">
    <property type="match status" value="1"/>
</dbReference>
<name>A0A176VY59_MARPO</name>
<feature type="region of interest" description="Disordered" evidence="3">
    <location>
        <begin position="1"/>
        <end position="21"/>
    </location>
</feature>
<dbReference type="GO" id="GO:0000062">
    <property type="term" value="F:fatty-acyl-CoA binding"/>
    <property type="evidence" value="ECO:0007669"/>
    <property type="project" value="InterPro"/>
</dbReference>
<gene>
    <name evidence="5" type="ORF">AXG93_4368s2040</name>
</gene>
<evidence type="ECO:0000256" key="1">
    <source>
        <dbReference type="ARBA" id="ARBA00005567"/>
    </source>
</evidence>
<keyword evidence="6" id="KW-1185">Reference proteome</keyword>
<accession>A0A176VY59</accession>
<dbReference type="PROSITE" id="PS51228">
    <property type="entry name" value="ACB_2"/>
    <property type="match status" value="1"/>
</dbReference>
<dbReference type="Pfam" id="PF00887">
    <property type="entry name" value="ACBP"/>
    <property type="match status" value="1"/>
</dbReference>
<protein>
    <recommendedName>
        <fullName evidence="4">ACB domain-containing protein</fullName>
    </recommendedName>
</protein>
<sequence length="193" mass="21826">MRRGNKFNEAELGNSRGFEGMSSTEAEREWRAAQLFMAKGPSPTLEFLVEDAKAQLFALRAQALDGPCPSGQDGYLTTDPALRRKQEAWAALGAMPQVEAKRKFVEFLTTVLPEWKAWSDTHGEALRVYIARKASQVATNLGKRFREKRYNDMGTMEIDECFSLLVYRNVWTSFRNLPTSPSVLSDPSLIQQQ</sequence>
<organism evidence="5 6">
    <name type="scientific">Marchantia polymorpha subsp. ruderalis</name>
    <dbReference type="NCBI Taxonomy" id="1480154"/>
    <lineage>
        <taxon>Eukaryota</taxon>
        <taxon>Viridiplantae</taxon>
        <taxon>Streptophyta</taxon>
        <taxon>Embryophyta</taxon>
        <taxon>Marchantiophyta</taxon>
        <taxon>Marchantiopsida</taxon>
        <taxon>Marchantiidae</taxon>
        <taxon>Marchantiales</taxon>
        <taxon>Marchantiaceae</taxon>
        <taxon>Marchantia</taxon>
    </lineage>
</organism>
<dbReference type="InterPro" id="IPR000582">
    <property type="entry name" value="Acyl-CoA-binding_protein"/>
</dbReference>
<dbReference type="SUPFAM" id="SSF47027">
    <property type="entry name" value="Acyl-CoA binding protein"/>
    <property type="match status" value="1"/>
</dbReference>
<proteinExistence type="inferred from homology"/>
<keyword evidence="2" id="KW-0446">Lipid-binding</keyword>
<feature type="domain" description="ACB" evidence="4">
    <location>
        <begin position="26"/>
        <end position="117"/>
    </location>
</feature>
<evidence type="ECO:0000256" key="2">
    <source>
        <dbReference type="ARBA" id="ARBA00023121"/>
    </source>
</evidence>
<dbReference type="AlphaFoldDB" id="A0A176VY59"/>
<comment type="similarity">
    <text evidence="1">Belongs to the ACBP family.</text>
</comment>
<dbReference type="EMBL" id="LVLJ01002295">
    <property type="protein sequence ID" value="OAE25744.1"/>
    <property type="molecule type" value="Genomic_DNA"/>
</dbReference>
<dbReference type="InterPro" id="IPR035984">
    <property type="entry name" value="Acyl-CoA-binding_sf"/>
</dbReference>
<dbReference type="Proteomes" id="UP000077202">
    <property type="component" value="Unassembled WGS sequence"/>
</dbReference>
<evidence type="ECO:0000256" key="3">
    <source>
        <dbReference type="SAM" id="MobiDB-lite"/>
    </source>
</evidence>
<reference evidence="5" key="1">
    <citation type="submission" date="2016-03" db="EMBL/GenBank/DDBJ databases">
        <title>Mechanisms controlling the formation of the plant cell surface in tip-growing cells are functionally conserved among land plants.</title>
        <authorList>
            <person name="Honkanen S."/>
            <person name="Jones V.A."/>
            <person name="Morieri G."/>
            <person name="Champion C."/>
            <person name="Hetherington A.J."/>
            <person name="Kelly S."/>
            <person name="Saint-Marcoux D."/>
            <person name="Proust H."/>
            <person name="Prescott H."/>
            <person name="Dolan L."/>
        </authorList>
    </citation>
    <scope>NUCLEOTIDE SEQUENCE [LARGE SCALE GENOMIC DNA]</scope>
    <source>
        <tissue evidence="5">Whole gametophyte</tissue>
    </source>
</reference>
<dbReference type="InterPro" id="IPR014352">
    <property type="entry name" value="FERM/acyl-CoA-bd_prot_sf"/>
</dbReference>